<organism evidence="2">
    <name type="scientific">Aeromonas hydrophila</name>
    <dbReference type="NCBI Taxonomy" id="644"/>
    <lineage>
        <taxon>Bacteria</taxon>
        <taxon>Pseudomonadati</taxon>
        <taxon>Pseudomonadota</taxon>
        <taxon>Gammaproteobacteria</taxon>
        <taxon>Aeromonadales</taxon>
        <taxon>Aeromonadaceae</taxon>
        <taxon>Aeromonas</taxon>
    </lineage>
</organism>
<proteinExistence type="predicted"/>
<dbReference type="AlphaFoldDB" id="A0A346ACF8"/>
<feature type="domain" description="Glycosyltransferase 2-like" evidence="1">
    <location>
        <begin position="51"/>
        <end position="106"/>
    </location>
</feature>
<evidence type="ECO:0000259" key="1">
    <source>
        <dbReference type="Pfam" id="PF00535"/>
    </source>
</evidence>
<name>A0A346ACF8_AERHY</name>
<dbReference type="InterPro" id="IPR001173">
    <property type="entry name" value="Glyco_trans_2-like"/>
</dbReference>
<sequence length="279" mass="32291">MIHSRKQILAIVVTYEPDWHLVFENVIKISESIDVFISDNSAEKLLFDDGKIDNIFYWHNGGNIGIAAAQNVAIKFAKTNEYEYVIFIDDDSTISFFKIKELLADYEYLNGLGYKISALCAMPDQAGGLDLKKTIPGQNRFFFAENLMSSCSVTAVKTFADVGVFDADLFIDYVDYEWGWRARGMGYSIVIDSSVKFSHHLGEGVLDLKLFKLGIPSPIRHYFQTRNLLRMLTLNYVPIRWKVSQCCLFPLRFIIFSFFYQESKKRRQFFLKGIRDFFK</sequence>
<dbReference type="SUPFAM" id="SSF53448">
    <property type="entry name" value="Nucleotide-diphospho-sugar transferases"/>
    <property type="match status" value="1"/>
</dbReference>
<protein>
    <submittedName>
        <fullName evidence="2">Glycosyltransferase</fullName>
    </submittedName>
</protein>
<dbReference type="Gene3D" id="3.90.550.10">
    <property type="entry name" value="Spore Coat Polysaccharide Biosynthesis Protein SpsA, Chain A"/>
    <property type="match status" value="1"/>
</dbReference>
<dbReference type="EMBL" id="MH449677">
    <property type="protein sequence ID" value="AXL04920.1"/>
    <property type="molecule type" value="Genomic_DNA"/>
</dbReference>
<gene>
    <name evidence="2" type="primary">gt2</name>
</gene>
<dbReference type="GO" id="GO:0016740">
    <property type="term" value="F:transferase activity"/>
    <property type="evidence" value="ECO:0007669"/>
    <property type="project" value="UniProtKB-KW"/>
</dbReference>
<evidence type="ECO:0000313" key="2">
    <source>
        <dbReference type="EMBL" id="AXL04920.1"/>
    </source>
</evidence>
<accession>A0A346ACF8</accession>
<dbReference type="Pfam" id="PF00535">
    <property type="entry name" value="Glycos_transf_2"/>
    <property type="match status" value="1"/>
</dbReference>
<reference evidence="2" key="1">
    <citation type="submission" date="2018-06" db="EMBL/GenBank/DDBJ databases">
        <title>Genetic diversity of the Aeromonas Hydrophila O antigens and development of a suspension array for serotype detection.</title>
        <authorList>
            <person name="Cao H."/>
            <person name="Liu B."/>
        </authorList>
    </citation>
    <scope>NUCLEOTIDE SEQUENCE</scope>
    <source>
        <strain evidence="2">G5181</strain>
    </source>
</reference>
<dbReference type="InterPro" id="IPR029044">
    <property type="entry name" value="Nucleotide-diphossugar_trans"/>
</dbReference>
<keyword evidence="2" id="KW-0808">Transferase</keyword>